<evidence type="ECO:0000256" key="1">
    <source>
        <dbReference type="ARBA" id="ARBA00003535"/>
    </source>
</evidence>
<dbReference type="GO" id="GO:0018580">
    <property type="term" value="F:nitronate monooxygenase activity"/>
    <property type="evidence" value="ECO:0007669"/>
    <property type="project" value="InterPro"/>
</dbReference>
<proteinExistence type="predicted"/>
<accession>A0A098B320</accession>
<dbReference type="InterPro" id="IPR013785">
    <property type="entry name" value="Aldolase_TIM"/>
</dbReference>
<dbReference type="AlphaFoldDB" id="A0A098B320"/>
<keyword evidence="5 6" id="KW-0560">Oxidoreductase</keyword>
<name>A0A098B320_DESHA</name>
<evidence type="ECO:0000256" key="3">
    <source>
        <dbReference type="ARBA" id="ARBA00022630"/>
    </source>
</evidence>
<dbReference type="CDD" id="cd04730">
    <property type="entry name" value="NPD_like"/>
    <property type="match status" value="1"/>
</dbReference>
<keyword evidence="4" id="KW-0288">FMN</keyword>
<dbReference type="SUPFAM" id="SSF51412">
    <property type="entry name" value="Inosine monophosphate dehydrogenase (IMPDH)"/>
    <property type="match status" value="1"/>
</dbReference>
<dbReference type="InterPro" id="IPR004136">
    <property type="entry name" value="NMO"/>
</dbReference>
<evidence type="ECO:0000256" key="2">
    <source>
        <dbReference type="ARBA" id="ARBA00013457"/>
    </source>
</evidence>
<keyword evidence="6" id="KW-0223">Dioxygenase</keyword>
<organism evidence="6">
    <name type="scientific">Desulfitobacterium hafniense</name>
    <name type="common">Desulfitobacterium frappieri</name>
    <dbReference type="NCBI Taxonomy" id="49338"/>
    <lineage>
        <taxon>Bacteria</taxon>
        <taxon>Bacillati</taxon>
        <taxon>Bacillota</taxon>
        <taxon>Clostridia</taxon>
        <taxon>Eubacteriales</taxon>
        <taxon>Desulfitobacteriaceae</taxon>
        <taxon>Desulfitobacterium</taxon>
    </lineage>
</organism>
<dbReference type="PANTHER" id="PTHR32332">
    <property type="entry name" value="2-NITROPROPANE DIOXYGENASE"/>
    <property type="match status" value="1"/>
</dbReference>
<dbReference type="PANTHER" id="PTHR32332:SF18">
    <property type="entry name" value="2-NITROPROPANE DIOXYGENASE"/>
    <property type="match status" value="1"/>
</dbReference>
<dbReference type="EMBL" id="LK996017">
    <property type="protein sequence ID" value="CDX02757.1"/>
    <property type="molecule type" value="Genomic_DNA"/>
</dbReference>
<dbReference type="Pfam" id="PF03060">
    <property type="entry name" value="NMO"/>
    <property type="match status" value="1"/>
</dbReference>
<dbReference type="GO" id="GO:0051213">
    <property type="term" value="F:dioxygenase activity"/>
    <property type="evidence" value="ECO:0007669"/>
    <property type="project" value="UniProtKB-KW"/>
</dbReference>
<sequence length="314" mass="33827">MKIPELRIAHHIAKMPVIQGGMAVRISMAPLAAAVAEEGGIGLIAGSGLSVEELKQEIREARKRTKGIIGVNIMFAVREFAQLVKAAFDEKIDLLVSGAGFSRDMFTWGQEAGIPVVPIVSSAKLARLSEKLGAAAVIVEGHEAGGHLGTERPMREILPEVKEAVKIPVIGAGGVVDGQDVAEVLRLGADGVQMGTRFALSTESSAAPEWKQHLLNAQAEDMVIVHSPVGLPGRGIRNPFTEALAAGKNVRRIGCDQCLKHCERNFCIMERLIKAQQGDMKEGLVFSGAHYSRIKKVLSVHEIFEDIREQILRA</sequence>
<evidence type="ECO:0000313" key="6">
    <source>
        <dbReference type="EMBL" id="CDX02757.1"/>
    </source>
</evidence>
<gene>
    <name evidence="6" type="ORF">DPCES_2870</name>
</gene>
<reference evidence="6" key="1">
    <citation type="submission" date="2014-07" db="EMBL/GenBank/DDBJ databases">
        <authorList>
            <person name="Hornung V.Bastian."/>
        </authorList>
    </citation>
    <scope>NUCLEOTIDE SEQUENCE</scope>
    <source>
        <strain evidence="6">PCE-S</strain>
    </source>
</reference>
<dbReference type="RefSeq" id="WP_208925789.1">
    <property type="nucleotide sequence ID" value="NZ_LK996017.1"/>
</dbReference>
<protein>
    <recommendedName>
        <fullName evidence="2">Probable nitronate monooxygenase</fullName>
    </recommendedName>
</protein>
<comment type="function">
    <text evidence="1">Nitronate monooxygenase that uses molecular oxygen to catalyze the oxidative denitrification of alkyl nitronates. Acts on propionate 3-nitronate (P3N), the presumed physiological substrate. Probably functions in the detoxification of P3N, a metabolic poison produced by plants and fungi as a defense mechanism.</text>
</comment>
<dbReference type="PATRIC" id="fig|49338.4.peg.3085"/>
<dbReference type="Gene3D" id="3.20.20.70">
    <property type="entry name" value="Aldolase class I"/>
    <property type="match status" value="1"/>
</dbReference>
<keyword evidence="3" id="KW-0285">Flavoprotein</keyword>
<evidence type="ECO:0000256" key="4">
    <source>
        <dbReference type="ARBA" id="ARBA00022643"/>
    </source>
</evidence>
<evidence type="ECO:0000256" key="5">
    <source>
        <dbReference type="ARBA" id="ARBA00023002"/>
    </source>
</evidence>